<dbReference type="CDD" id="cd06583">
    <property type="entry name" value="PGRP"/>
    <property type="match status" value="1"/>
</dbReference>
<dbReference type="RefSeq" id="WP_050598417.1">
    <property type="nucleotide sequence ID" value="NZ_CP099535.1"/>
</dbReference>
<dbReference type="EC" id="3.5.1.28" evidence="3"/>
<evidence type="ECO:0000256" key="3">
    <source>
        <dbReference type="ARBA" id="ARBA00011901"/>
    </source>
</evidence>
<comment type="similarity">
    <text evidence="2">Belongs to the N-acetylmuramoyl-L-alanine amidase 2 family.</text>
</comment>
<evidence type="ECO:0000259" key="6">
    <source>
        <dbReference type="SMART" id="SM00644"/>
    </source>
</evidence>
<dbReference type="Proteomes" id="UP001208888">
    <property type="component" value="Unassembled WGS sequence"/>
</dbReference>
<dbReference type="GO" id="GO:0009253">
    <property type="term" value="P:peptidoglycan catabolic process"/>
    <property type="evidence" value="ECO:0007669"/>
    <property type="project" value="InterPro"/>
</dbReference>
<keyword evidence="5" id="KW-0961">Cell wall biogenesis/degradation</keyword>
<organism evidence="7 8">
    <name type="scientific">Pantoea ananas</name>
    <name type="common">Erwinia uredovora</name>
    <dbReference type="NCBI Taxonomy" id="553"/>
    <lineage>
        <taxon>Bacteria</taxon>
        <taxon>Pseudomonadati</taxon>
        <taxon>Pseudomonadota</taxon>
        <taxon>Gammaproteobacteria</taxon>
        <taxon>Enterobacterales</taxon>
        <taxon>Erwiniaceae</taxon>
        <taxon>Pantoea</taxon>
    </lineage>
</organism>
<dbReference type="EMBL" id="JANFVX010000014">
    <property type="protein sequence ID" value="MCW0345410.1"/>
    <property type="molecule type" value="Genomic_DNA"/>
</dbReference>
<protein>
    <recommendedName>
        <fullName evidence="3">N-acetylmuramoyl-L-alanine amidase</fullName>
        <ecNumber evidence="3">3.5.1.28</ecNumber>
    </recommendedName>
</protein>
<dbReference type="InterPro" id="IPR002502">
    <property type="entry name" value="Amidase_domain"/>
</dbReference>
<dbReference type="PROSITE" id="PS51257">
    <property type="entry name" value="PROKAR_LIPOPROTEIN"/>
    <property type="match status" value="1"/>
</dbReference>
<dbReference type="SUPFAM" id="SSF55846">
    <property type="entry name" value="N-acetylmuramoyl-L-alanine amidase-like"/>
    <property type="match status" value="1"/>
</dbReference>
<accession>A0AAJ1D1A1</accession>
<reference evidence="7" key="1">
    <citation type="submission" date="2022-06" db="EMBL/GenBank/DDBJ databases">
        <title>Dynamics of rice microbiomes reveals core vertical transmitted seed endophytes.</title>
        <authorList>
            <person name="Liao K."/>
            <person name="Zhang X."/>
        </authorList>
    </citation>
    <scope>NUCLEOTIDE SEQUENCE</scope>
    <source>
        <strain evidence="7">JT1-17</strain>
    </source>
</reference>
<dbReference type="InterPro" id="IPR051206">
    <property type="entry name" value="NAMLAA_amidase_2"/>
</dbReference>
<gene>
    <name evidence="7" type="ORF">NB703_003503</name>
</gene>
<dbReference type="InterPro" id="IPR002477">
    <property type="entry name" value="Peptidoglycan-bd-like"/>
</dbReference>
<evidence type="ECO:0000256" key="4">
    <source>
        <dbReference type="ARBA" id="ARBA00022801"/>
    </source>
</evidence>
<comment type="catalytic activity">
    <reaction evidence="1">
        <text>Hydrolyzes the link between N-acetylmuramoyl residues and L-amino acid residues in certain cell-wall glycopeptides.</text>
        <dbReference type="EC" id="3.5.1.28"/>
    </reaction>
</comment>
<dbReference type="GO" id="GO:0071555">
    <property type="term" value="P:cell wall organization"/>
    <property type="evidence" value="ECO:0007669"/>
    <property type="project" value="UniProtKB-KW"/>
</dbReference>
<dbReference type="Gene3D" id="3.40.80.10">
    <property type="entry name" value="Peptidoglycan recognition protein-like"/>
    <property type="match status" value="1"/>
</dbReference>
<dbReference type="Pfam" id="PF01471">
    <property type="entry name" value="PG_binding_1"/>
    <property type="match status" value="1"/>
</dbReference>
<dbReference type="InterPro" id="IPR036505">
    <property type="entry name" value="Amidase/PGRP_sf"/>
</dbReference>
<feature type="domain" description="N-acetylmuramoyl-L-alanine amidase" evidence="6">
    <location>
        <begin position="40"/>
        <end position="187"/>
    </location>
</feature>
<dbReference type="InterPro" id="IPR036365">
    <property type="entry name" value="PGBD-like_sf"/>
</dbReference>
<dbReference type="GO" id="GO:0008745">
    <property type="term" value="F:N-acetylmuramoyl-L-alanine amidase activity"/>
    <property type="evidence" value="ECO:0007669"/>
    <property type="project" value="UniProtKB-EC"/>
</dbReference>
<dbReference type="Pfam" id="PF01510">
    <property type="entry name" value="Amidase_2"/>
    <property type="match status" value="1"/>
</dbReference>
<dbReference type="AlphaFoldDB" id="A0AAJ1D1A1"/>
<dbReference type="FunFam" id="3.40.80.10:FF:000003">
    <property type="entry name" value="N-acetylmuramoyl-L-alanine amidase"/>
    <property type="match status" value="1"/>
</dbReference>
<comment type="caution">
    <text evidence="7">The sequence shown here is derived from an EMBL/GenBank/DDBJ whole genome shotgun (WGS) entry which is preliminary data.</text>
</comment>
<dbReference type="GO" id="GO:0009254">
    <property type="term" value="P:peptidoglycan turnover"/>
    <property type="evidence" value="ECO:0007669"/>
    <property type="project" value="TreeGrafter"/>
</dbReference>
<keyword evidence="4 7" id="KW-0378">Hydrolase</keyword>
<proteinExistence type="inferred from homology"/>
<dbReference type="PANTHER" id="PTHR30417">
    <property type="entry name" value="N-ACETYLMURAMOYL-L-ALANINE AMIDASE AMID"/>
    <property type="match status" value="1"/>
</dbReference>
<evidence type="ECO:0000313" key="7">
    <source>
        <dbReference type="EMBL" id="MCW0345410.1"/>
    </source>
</evidence>
<evidence type="ECO:0000256" key="5">
    <source>
        <dbReference type="ARBA" id="ARBA00023316"/>
    </source>
</evidence>
<dbReference type="InterPro" id="IPR036366">
    <property type="entry name" value="PGBDSf"/>
</dbReference>
<sequence>MLILKKGRKFPLTCLWCFTVIAGCSTQTAQHGSGRAYFLDRTHPSAAQNERIRFLIFHYTAVDNATSLKLLTGQNVSAHYLISDRADGRTRKPVVYGLVSEEKRAWHAGVSSWNGRVNLNDSSVGIEIVNPGFTEGILGQKTWYPYPHQQINALKTLAREIIQRYSITPDNVLGHSDIAPLRKQDPGRLFPWKALAAQGVGAWPDPLRVQKYLAGRAPGAPADVLTLQSALRRYGYDRIPLSGVLDEDTRKTVSAFQMHFRPENTDGASDEETLAIAQALNDQYRPAVTIP</sequence>
<dbReference type="SMART" id="SM00644">
    <property type="entry name" value="Ami_2"/>
    <property type="match status" value="1"/>
</dbReference>
<evidence type="ECO:0000313" key="8">
    <source>
        <dbReference type="Proteomes" id="UP001208888"/>
    </source>
</evidence>
<name>A0AAJ1D1A1_PANAN</name>
<dbReference type="PANTHER" id="PTHR30417:SF1">
    <property type="entry name" value="N-ACETYLMURAMOYL-L-ALANINE AMIDASE AMID"/>
    <property type="match status" value="1"/>
</dbReference>
<dbReference type="Gene3D" id="1.10.101.10">
    <property type="entry name" value="PGBD-like superfamily/PGBD"/>
    <property type="match status" value="1"/>
</dbReference>
<evidence type="ECO:0000256" key="2">
    <source>
        <dbReference type="ARBA" id="ARBA00007553"/>
    </source>
</evidence>
<evidence type="ECO:0000256" key="1">
    <source>
        <dbReference type="ARBA" id="ARBA00001561"/>
    </source>
</evidence>
<dbReference type="SUPFAM" id="SSF47090">
    <property type="entry name" value="PGBD-like"/>
    <property type="match status" value="1"/>
</dbReference>
<dbReference type="GO" id="GO:0019867">
    <property type="term" value="C:outer membrane"/>
    <property type="evidence" value="ECO:0007669"/>
    <property type="project" value="TreeGrafter"/>
</dbReference>